<dbReference type="Proteomes" id="UP000192468">
    <property type="component" value="Unassembled WGS sequence"/>
</dbReference>
<dbReference type="STRING" id="1121291.SAMN02745134_00199"/>
<evidence type="ECO:0000313" key="1">
    <source>
        <dbReference type="EMBL" id="SMC16986.1"/>
    </source>
</evidence>
<dbReference type="AlphaFoldDB" id="A0A1W1WZ28"/>
<reference evidence="1 2" key="1">
    <citation type="submission" date="2017-04" db="EMBL/GenBank/DDBJ databases">
        <authorList>
            <person name="Afonso C.L."/>
            <person name="Miller P.J."/>
            <person name="Scott M.A."/>
            <person name="Spackman E."/>
            <person name="Goraichik I."/>
            <person name="Dimitrov K.M."/>
            <person name="Suarez D.L."/>
            <person name="Swayne D.E."/>
        </authorList>
    </citation>
    <scope>NUCLEOTIDE SEQUENCE [LARGE SCALE GENOMIC DNA]</scope>
    <source>
        <strain evidence="1 2">DSM 12555</strain>
    </source>
</reference>
<accession>A0A1W1WZ28</accession>
<dbReference type="EMBL" id="FWXH01000002">
    <property type="protein sequence ID" value="SMC16986.1"/>
    <property type="molecule type" value="Genomic_DNA"/>
</dbReference>
<evidence type="ECO:0000313" key="2">
    <source>
        <dbReference type="Proteomes" id="UP000192468"/>
    </source>
</evidence>
<protein>
    <submittedName>
        <fullName evidence="1">Uncharacterized protein</fullName>
    </submittedName>
</protein>
<name>A0A1W1WZ28_9CLOT</name>
<sequence>MSSSYHHDKKNNRIHFDSSAFSDPSISSEISVSSTLENVNKLSVPSESCEECGPCDLCHTIKADPTNMSKHGGRLLTVKIKVNNVCYDKKVSIACIIYGKYDKILAFKAFTTILCRENGNSKCGTIERTLTFVIPDDDIFDPCNLNVRVIANYIYPCE</sequence>
<dbReference type="RefSeq" id="WP_242950450.1">
    <property type="nucleotide sequence ID" value="NZ_FWXH01000002.1"/>
</dbReference>
<keyword evidence="2" id="KW-1185">Reference proteome</keyword>
<organism evidence="1 2">
    <name type="scientific">Clostridium acidisoli DSM 12555</name>
    <dbReference type="NCBI Taxonomy" id="1121291"/>
    <lineage>
        <taxon>Bacteria</taxon>
        <taxon>Bacillati</taxon>
        <taxon>Bacillota</taxon>
        <taxon>Clostridia</taxon>
        <taxon>Eubacteriales</taxon>
        <taxon>Clostridiaceae</taxon>
        <taxon>Clostridium</taxon>
    </lineage>
</organism>
<gene>
    <name evidence="1" type="ORF">SAMN02745134_00199</name>
</gene>
<proteinExistence type="predicted"/>